<name>A0A9P5NHU7_GYMJU</name>
<organism evidence="3 4">
    <name type="scientific">Gymnopilus junonius</name>
    <name type="common">Spectacular rustgill mushroom</name>
    <name type="synonym">Gymnopilus spectabilis subsp. junonius</name>
    <dbReference type="NCBI Taxonomy" id="109634"/>
    <lineage>
        <taxon>Eukaryota</taxon>
        <taxon>Fungi</taxon>
        <taxon>Dikarya</taxon>
        <taxon>Basidiomycota</taxon>
        <taxon>Agaricomycotina</taxon>
        <taxon>Agaricomycetes</taxon>
        <taxon>Agaricomycetidae</taxon>
        <taxon>Agaricales</taxon>
        <taxon>Agaricineae</taxon>
        <taxon>Hymenogastraceae</taxon>
        <taxon>Gymnopilus</taxon>
    </lineage>
</organism>
<evidence type="ECO:0000313" key="3">
    <source>
        <dbReference type="EMBL" id="KAF8887440.1"/>
    </source>
</evidence>
<comment type="caution">
    <text evidence="3">The sequence shown here is derived from an EMBL/GenBank/DDBJ whole genome shotgun (WGS) entry which is preliminary data.</text>
</comment>
<dbReference type="Pfam" id="PF00244">
    <property type="entry name" value="14-3-3"/>
    <property type="match status" value="1"/>
</dbReference>
<feature type="domain" description="14-3-3" evidence="2">
    <location>
        <begin position="1"/>
        <end position="119"/>
    </location>
</feature>
<proteinExistence type="inferred from homology"/>
<dbReference type="PANTHER" id="PTHR18860">
    <property type="entry name" value="14-3-3 PROTEIN"/>
    <property type="match status" value="1"/>
</dbReference>
<dbReference type="PROSITE" id="PS00796">
    <property type="entry name" value="1433_1"/>
    <property type="match status" value="1"/>
</dbReference>
<evidence type="ECO:0000313" key="4">
    <source>
        <dbReference type="Proteomes" id="UP000724874"/>
    </source>
</evidence>
<feature type="non-terminal residue" evidence="3">
    <location>
        <position position="1"/>
    </location>
</feature>
<dbReference type="Gene3D" id="1.20.190.20">
    <property type="entry name" value="14-3-3 domain"/>
    <property type="match status" value="1"/>
</dbReference>
<feature type="non-terminal residue" evidence="3">
    <location>
        <position position="119"/>
    </location>
</feature>
<dbReference type="InterPro" id="IPR036815">
    <property type="entry name" value="14-3-3_dom_sf"/>
</dbReference>
<dbReference type="SMART" id="SM00101">
    <property type="entry name" value="14_3_3"/>
    <property type="match status" value="1"/>
</dbReference>
<dbReference type="SUPFAM" id="SSF48445">
    <property type="entry name" value="14-3-3 protein"/>
    <property type="match status" value="1"/>
</dbReference>
<dbReference type="OrthoDB" id="10260625at2759"/>
<dbReference type="InterPro" id="IPR023409">
    <property type="entry name" value="14-3-3_CS"/>
</dbReference>
<sequence>EDSVYLAKIAEQAGRYEETVESMRRIASSNQELTVEGRNLLSVAYKNAISARQASWRIISSIEQEEKLKGNEAQAQTLKAYGVKIESELAKIYEDILDILNKHLTPSAASGESEASYYK</sequence>
<dbReference type="InterPro" id="IPR023410">
    <property type="entry name" value="14-3-3_domain"/>
</dbReference>
<accession>A0A9P5NHU7</accession>
<dbReference type="InterPro" id="IPR000308">
    <property type="entry name" value="14-3-3"/>
</dbReference>
<dbReference type="EMBL" id="JADNYJ010000090">
    <property type="protein sequence ID" value="KAF8887440.1"/>
    <property type="molecule type" value="Genomic_DNA"/>
</dbReference>
<comment type="similarity">
    <text evidence="1">Belongs to the 14-3-3 family.</text>
</comment>
<dbReference type="PRINTS" id="PR00305">
    <property type="entry name" value="1433ZETA"/>
</dbReference>
<keyword evidence="4" id="KW-1185">Reference proteome</keyword>
<evidence type="ECO:0000259" key="2">
    <source>
        <dbReference type="SMART" id="SM00101"/>
    </source>
</evidence>
<evidence type="ECO:0000256" key="1">
    <source>
        <dbReference type="ARBA" id="ARBA00006141"/>
    </source>
</evidence>
<reference evidence="3" key="1">
    <citation type="submission" date="2020-11" db="EMBL/GenBank/DDBJ databases">
        <authorList>
            <consortium name="DOE Joint Genome Institute"/>
            <person name="Ahrendt S."/>
            <person name="Riley R."/>
            <person name="Andreopoulos W."/>
            <person name="LaButti K."/>
            <person name="Pangilinan J."/>
            <person name="Ruiz-duenas F.J."/>
            <person name="Barrasa J.M."/>
            <person name="Sanchez-Garcia M."/>
            <person name="Camarero S."/>
            <person name="Miyauchi S."/>
            <person name="Serrano A."/>
            <person name="Linde D."/>
            <person name="Babiker R."/>
            <person name="Drula E."/>
            <person name="Ayuso-Fernandez I."/>
            <person name="Pacheco R."/>
            <person name="Padilla G."/>
            <person name="Ferreira P."/>
            <person name="Barriuso J."/>
            <person name="Kellner H."/>
            <person name="Castanera R."/>
            <person name="Alfaro M."/>
            <person name="Ramirez L."/>
            <person name="Pisabarro A.G."/>
            <person name="Kuo A."/>
            <person name="Tritt A."/>
            <person name="Lipzen A."/>
            <person name="He G."/>
            <person name="Yan M."/>
            <person name="Ng V."/>
            <person name="Cullen D."/>
            <person name="Martin F."/>
            <person name="Rosso M.-N."/>
            <person name="Henrissat B."/>
            <person name="Hibbett D."/>
            <person name="Martinez A.T."/>
            <person name="Grigoriev I.V."/>
        </authorList>
    </citation>
    <scope>NUCLEOTIDE SEQUENCE</scope>
    <source>
        <strain evidence="3">AH 44721</strain>
    </source>
</reference>
<protein>
    <submittedName>
        <fullName evidence="3">14-3-3 domain-containing protein</fullName>
    </submittedName>
</protein>
<dbReference type="AlphaFoldDB" id="A0A9P5NHU7"/>
<dbReference type="Proteomes" id="UP000724874">
    <property type="component" value="Unassembled WGS sequence"/>
</dbReference>
<gene>
    <name evidence="3" type="ORF">CPB84DRAFT_1620086</name>
</gene>